<dbReference type="KEGG" id="paqt:E8L99_18580"/>
<organism evidence="3 4">
    <name type="scientific">Phreatobacter aquaticus</name>
    <dbReference type="NCBI Taxonomy" id="2570229"/>
    <lineage>
        <taxon>Bacteria</taxon>
        <taxon>Pseudomonadati</taxon>
        <taxon>Pseudomonadota</taxon>
        <taxon>Alphaproteobacteria</taxon>
        <taxon>Hyphomicrobiales</taxon>
        <taxon>Phreatobacteraceae</taxon>
        <taxon>Phreatobacter</taxon>
    </lineage>
</organism>
<evidence type="ECO:0000256" key="1">
    <source>
        <dbReference type="SAM" id="MobiDB-lite"/>
    </source>
</evidence>
<dbReference type="EMBL" id="CP039865">
    <property type="protein sequence ID" value="QCK87620.1"/>
    <property type="molecule type" value="Genomic_DNA"/>
</dbReference>
<dbReference type="Proteomes" id="UP000298588">
    <property type="component" value="Chromosome"/>
</dbReference>
<evidence type="ECO:0000313" key="3">
    <source>
        <dbReference type="EMBL" id="QCK87620.1"/>
    </source>
</evidence>
<evidence type="ECO:0008006" key="5">
    <source>
        <dbReference type="Google" id="ProtNLM"/>
    </source>
</evidence>
<feature type="chain" id="PRO_5020205281" description="DUF3035 domain-containing protein" evidence="2">
    <location>
        <begin position="37"/>
        <end position="147"/>
    </location>
</feature>
<feature type="signal peptide" evidence="2">
    <location>
        <begin position="1"/>
        <end position="36"/>
    </location>
</feature>
<feature type="region of interest" description="Disordered" evidence="1">
    <location>
        <begin position="110"/>
        <end position="147"/>
    </location>
</feature>
<evidence type="ECO:0000313" key="4">
    <source>
        <dbReference type="Proteomes" id="UP000298588"/>
    </source>
</evidence>
<sequence>MHRMTKPAALKSRLRVAFAPAVVMTVALGLAGCQTANDGYPSPYGPSQPTPLPPVAGGGLWNPAPLRATGYGAATLISRLPRPERVAAPARSSQTPELMTREQQIARENELRALRDRSAGAMERRLQSQGRVRAPRSEPWTRATPDE</sequence>
<keyword evidence="2" id="KW-0732">Signal</keyword>
<proteinExistence type="predicted"/>
<keyword evidence="4" id="KW-1185">Reference proteome</keyword>
<dbReference type="PROSITE" id="PS51257">
    <property type="entry name" value="PROKAR_LIPOPROTEIN"/>
    <property type="match status" value="1"/>
</dbReference>
<dbReference type="AlphaFoldDB" id="A0A4D7QIX5"/>
<accession>A0A4D7QIX5</accession>
<feature type="compositionally biased region" description="Basic and acidic residues" evidence="1">
    <location>
        <begin position="110"/>
        <end position="126"/>
    </location>
</feature>
<protein>
    <recommendedName>
        <fullName evidence="5">DUF3035 domain-containing protein</fullName>
    </recommendedName>
</protein>
<name>A0A4D7QIX5_9HYPH</name>
<evidence type="ECO:0000256" key="2">
    <source>
        <dbReference type="SAM" id="SignalP"/>
    </source>
</evidence>
<gene>
    <name evidence="3" type="ORF">E8L99_18580</name>
</gene>
<dbReference type="RefSeq" id="WP_137100949.1">
    <property type="nucleotide sequence ID" value="NZ_CP039865.1"/>
</dbReference>
<reference evidence="3 4" key="1">
    <citation type="submission" date="2019-04" db="EMBL/GenBank/DDBJ databases">
        <title>Phreatobacter aquaticus sp. nov.</title>
        <authorList>
            <person name="Choi A."/>
            <person name="Baek K."/>
        </authorList>
    </citation>
    <scope>NUCLEOTIDE SEQUENCE [LARGE SCALE GENOMIC DNA]</scope>
    <source>
        <strain evidence="3 4">NMCR1094</strain>
    </source>
</reference>
<dbReference type="OrthoDB" id="8480916at2"/>